<sequence>MLEYVFFQEAPRKHFQEFLTEQGLAWTLEPGVLETLVVVDEAGLDDELAERVESMYDELFAVEEALRVEHAAPPLHPHYSSGLTIKLPDERSVSIQLPPELVDRILTVITAEELAVLVEVIARTVADAGGARPGAT</sequence>
<name>A0A2K8U8G7_9GAMM</name>
<accession>A0A2K8U8G7</accession>
<dbReference type="EMBL" id="CP020370">
    <property type="protein sequence ID" value="AUB81844.1"/>
    <property type="molecule type" value="Genomic_DNA"/>
</dbReference>
<evidence type="ECO:0000313" key="2">
    <source>
        <dbReference type="Proteomes" id="UP000232638"/>
    </source>
</evidence>
<dbReference type="KEGG" id="tsy:THSYN_13315"/>
<proteinExistence type="predicted"/>
<dbReference type="OrthoDB" id="7061849at2"/>
<keyword evidence="2" id="KW-1185">Reference proteome</keyword>
<dbReference type="RefSeq" id="WP_100919598.1">
    <property type="nucleotide sequence ID" value="NZ_CP020370.1"/>
</dbReference>
<gene>
    <name evidence="1" type="ORF">THSYN_13315</name>
</gene>
<evidence type="ECO:0000313" key="1">
    <source>
        <dbReference type="EMBL" id="AUB81844.1"/>
    </source>
</evidence>
<organism evidence="1 2">
    <name type="scientific">Candidatus Thiodictyon syntrophicum</name>
    <dbReference type="NCBI Taxonomy" id="1166950"/>
    <lineage>
        <taxon>Bacteria</taxon>
        <taxon>Pseudomonadati</taxon>
        <taxon>Pseudomonadota</taxon>
        <taxon>Gammaproteobacteria</taxon>
        <taxon>Chromatiales</taxon>
        <taxon>Chromatiaceae</taxon>
        <taxon>Thiodictyon</taxon>
    </lineage>
</organism>
<dbReference type="Proteomes" id="UP000232638">
    <property type="component" value="Chromosome"/>
</dbReference>
<protein>
    <submittedName>
        <fullName evidence="1">Uncharacterized protein</fullName>
    </submittedName>
</protein>
<dbReference type="AlphaFoldDB" id="A0A2K8U8G7"/>
<reference evidence="1 2" key="1">
    <citation type="submission" date="2017-03" db="EMBL/GenBank/DDBJ databases">
        <title>Complete genome sequence of Candidatus 'Thiodictyon syntrophicum' sp. nov. strain Cad16T, a photolithoautotroph purple sulfur bacterium isolated from an alpine meromictic lake.</title>
        <authorList>
            <person name="Luedin S.M."/>
            <person name="Pothier J.F."/>
            <person name="Danza F."/>
            <person name="Storelli N."/>
            <person name="Wittwer M."/>
            <person name="Tonolla M."/>
        </authorList>
    </citation>
    <scope>NUCLEOTIDE SEQUENCE [LARGE SCALE GENOMIC DNA]</scope>
    <source>
        <strain evidence="1 2">Cad16T</strain>
    </source>
</reference>